<dbReference type="AlphaFoldDB" id="A0A366I430"/>
<evidence type="ECO:0000313" key="3">
    <source>
        <dbReference type="Proteomes" id="UP000253490"/>
    </source>
</evidence>
<dbReference type="Gene3D" id="3.40.50.360">
    <property type="match status" value="1"/>
</dbReference>
<evidence type="ECO:0000259" key="1">
    <source>
        <dbReference type="Pfam" id="PF03358"/>
    </source>
</evidence>
<dbReference type="RefSeq" id="WP_207657452.1">
    <property type="nucleotide sequence ID" value="NZ_QNRX01000014.1"/>
</dbReference>
<feature type="domain" description="NADPH-dependent FMN reductase-like" evidence="1">
    <location>
        <begin position="1"/>
        <end position="136"/>
    </location>
</feature>
<name>A0A366I430_9FIRM</name>
<dbReference type="InterPro" id="IPR029039">
    <property type="entry name" value="Flavoprotein-like_sf"/>
</dbReference>
<accession>A0A366I430</accession>
<dbReference type="GO" id="GO:0016491">
    <property type="term" value="F:oxidoreductase activity"/>
    <property type="evidence" value="ECO:0007669"/>
    <property type="project" value="InterPro"/>
</dbReference>
<dbReference type="Pfam" id="PF03358">
    <property type="entry name" value="FMN_red"/>
    <property type="match status" value="1"/>
</dbReference>
<proteinExistence type="predicted"/>
<reference evidence="2 3" key="1">
    <citation type="submission" date="2018-06" db="EMBL/GenBank/DDBJ databases">
        <title>Genomic Encyclopedia of Type Strains, Phase IV (KMG-IV): sequencing the most valuable type-strain genomes for metagenomic binning, comparative biology and taxonomic classification.</title>
        <authorList>
            <person name="Goeker M."/>
        </authorList>
    </citation>
    <scope>NUCLEOTIDE SEQUENCE [LARGE SCALE GENOMIC DNA]</scope>
    <source>
        <strain evidence="2 3">DSM 22112</strain>
    </source>
</reference>
<dbReference type="Proteomes" id="UP000253490">
    <property type="component" value="Unassembled WGS sequence"/>
</dbReference>
<dbReference type="SUPFAM" id="SSF52218">
    <property type="entry name" value="Flavoproteins"/>
    <property type="match status" value="1"/>
</dbReference>
<protein>
    <submittedName>
        <fullName evidence="2">NADPH-dependent FMN reductase</fullName>
    </submittedName>
</protein>
<sequence>MKIGIIVHSKSGNTYSVIEGIQEKLVQRGHDVKIERIQTEGEENLNEVDPTKIHLGTIPDVSQYDGVILAAPVRAFSISPILGAYLTHISSLENKKVACLVTQFLPFPQMGGKRAINQIKQACKSKGAIIAGTAIVNWTHPKREAKIVSAIEIISKLFG</sequence>
<dbReference type="EMBL" id="QNRX01000014">
    <property type="protein sequence ID" value="RBP61373.1"/>
    <property type="molecule type" value="Genomic_DNA"/>
</dbReference>
<dbReference type="InterPro" id="IPR005025">
    <property type="entry name" value="FMN_Rdtase-like_dom"/>
</dbReference>
<comment type="caution">
    <text evidence="2">The sequence shown here is derived from an EMBL/GenBank/DDBJ whole genome shotgun (WGS) entry which is preliminary data.</text>
</comment>
<organism evidence="2 3">
    <name type="scientific">Alkalibaculum bacchi</name>
    <dbReference type="NCBI Taxonomy" id="645887"/>
    <lineage>
        <taxon>Bacteria</taxon>
        <taxon>Bacillati</taxon>
        <taxon>Bacillota</taxon>
        <taxon>Clostridia</taxon>
        <taxon>Eubacteriales</taxon>
        <taxon>Eubacteriaceae</taxon>
        <taxon>Alkalibaculum</taxon>
    </lineage>
</organism>
<keyword evidence="3" id="KW-1185">Reference proteome</keyword>
<gene>
    <name evidence="2" type="ORF">DES36_11456</name>
</gene>
<evidence type="ECO:0000313" key="2">
    <source>
        <dbReference type="EMBL" id="RBP61373.1"/>
    </source>
</evidence>